<dbReference type="PANTHER" id="PTHR24300:SF376">
    <property type="entry name" value="CYTOCHROME P450 15A1"/>
    <property type="match status" value="1"/>
</dbReference>
<feature type="chain" id="PRO_5032866648" description="Cytochrome P450" evidence="10">
    <location>
        <begin position="22"/>
        <end position="489"/>
    </location>
</feature>
<evidence type="ECO:0000256" key="5">
    <source>
        <dbReference type="ARBA" id="ARBA00023002"/>
    </source>
</evidence>
<dbReference type="OrthoDB" id="1055148at2759"/>
<dbReference type="Proteomes" id="UP000625711">
    <property type="component" value="Unassembled WGS sequence"/>
</dbReference>
<feature type="binding site" description="axial binding residue" evidence="8">
    <location>
        <position position="434"/>
    </location>
    <ligand>
        <name>heme</name>
        <dbReference type="ChEBI" id="CHEBI:30413"/>
    </ligand>
    <ligandPart>
        <name>Fe</name>
        <dbReference type="ChEBI" id="CHEBI:18248"/>
    </ligandPart>
</feature>
<dbReference type="GO" id="GO:0016712">
    <property type="term" value="F:oxidoreductase activity, acting on paired donors, with incorporation or reduction of molecular oxygen, reduced flavin or flavoprotein as one donor, and incorporation of one atom of oxygen"/>
    <property type="evidence" value="ECO:0007669"/>
    <property type="project" value="TreeGrafter"/>
</dbReference>
<dbReference type="InterPro" id="IPR017972">
    <property type="entry name" value="Cyt_P450_CS"/>
</dbReference>
<accession>A0A834M455</accession>
<dbReference type="CDD" id="cd20651">
    <property type="entry name" value="CYP15A1-like"/>
    <property type="match status" value="1"/>
</dbReference>
<dbReference type="GO" id="GO:0020037">
    <property type="term" value="F:heme binding"/>
    <property type="evidence" value="ECO:0007669"/>
    <property type="project" value="InterPro"/>
</dbReference>
<evidence type="ECO:0000256" key="3">
    <source>
        <dbReference type="ARBA" id="ARBA00022617"/>
    </source>
</evidence>
<keyword evidence="6 8" id="KW-0408">Iron</keyword>
<keyword evidence="3 8" id="KW-0349">Heme</keyword>
<evidence type="ECO:0008006" key="13">
    <source>
        <dbReference type="Google" id="ProtNLM"/>
    </source>
</evidence>
<protein>
    <recommendedName>
        <fullName evidence="13">Cytochrome P450</fullName>
    </recommendedName>
</protein>
<evidence type="ECO:0000256" key="2">
    <source>
        <dbReference type="ARBA" id="ARBA00010617"/>
    </source>
</evidence>
<dbReference type="Gene3D" id="1.10.630.10">
    <property type="entry name" value="Cytochrome P450"/>
    <property type="match status" value="1"/>
</dbReference>
<comment type="similarity">
    <text evidence="2 9">Belongs to the cytochrome P450 family.</text>
</comment>
<organism evidence="11 12">
    <name type="scientific">Rhynchophorus ferrugineus</name>
    <name type="common">Red palm weevil</name>
    <name type="synonym">Curculio ferrugineus</name>
    <dbReference type="NCBI Taxonomy" id="354439"/>
    <lineage>
        <taxon>Eukaryota</taxon>
        <taxon>Metazoa</taxon>
        <taxon>Ecdysozoa</taxon>
        <taxon>Arthropoda</taxon>
        <taxon>Hexapoda</taxon>
        <taxon>Insecta</taxon>
        <taxon>Pterygota</taxon>
        <taxon>Neoptera</taxon>
        <taxon>Endopterygota</taxon>
        <taxon>Coleoptera</taxon>
        <taxon>Polyphaga</taxon>
        <taxon>Cucujiformia</taxon>
        <taxon>Curculionidae</taxon>
        <taxon>Dryophthorinae</taxon>
        <taxon>Rhynchophorus</taxon>
    </lineage>
</organism>
<comment type="caution">
    <text evidence="11">The sequence shown here is derived from an EMBL/GenBank/DDBJ whole genome shotgun (WGS) entry which is preliminary data.</text>
</comment>
<evidence type="ECO:0000256" key="10">
    <source>
        <dbReference type="SAM" id="SignalP"/>
    </source>
</evidence>
<dbReference type="FunFam" id="1.10.630.10:FF:000078">
    <property type="entry name" value="Probable cytochrome P450 515A1"/>
    <property type="match status" value="1"/>
</dbReference>
<evidence type="ECO:0000256" key="7">
    <source>
        <dbReference type="ARBA" id="ARBA00023033"/>
    </source>
</evidence>
<dbReference type="InterPro" id="IPR050182">
    <property type="entry name" value="Cytochrome_P450_fam2"/>
</dbReference>
<proteinExistence type="inferred from homology"/>
<evidence type="ECO:0000313" key="12">
    <source>
        <dbReference type="Proteomes" id="UP000625711"/>
    </source>
</evidence>
<keyword evidence="12" id="KW-1185">Reference proteome</keyword>
<dbReference type="GO" id="GO:0006082">
    <property type="term" value="P:organic acid metabolic process"/>
    <property type="evidence" value="ECO:0007669"/>
    <property type="project" value="TreeGrafter"/>
</dbReference>
<sequence>MILEVLFFIFTTLLLIKVCQRPKNYPPGPRCLPIVGNLFDYKTLYNKLKYHHLVWCSFAKKYGDIVGLKLGQNLIVSITKPDIIRDVLGRPEFSGRPNSFFQKVKTFGKNLGIVFVEGNQWKNQRKFSLHSLRQFGLGRKIMEEQIREECMLLIENFSSQCKKPILMDDAFGIPILNVLWIMIAGKRFDTDDKTIHKLLDLIHSSFRLMDMSGGTVNQLPFLKYIIPELGGYNKIVGALHTMINFLEGIIEDHKRNLKDEPQDLIDSFLQYMALKTDDTFTDEQLLSLCLDLFMAGSETTSNTLSFAMLYMILHPEIQRKVQKEMNDVLGSNKCPTLEDRQNLKYTQAVILEIQRMGNIAPLGIAHKTLKATQLRGYDIPKDTIILTNLYNVHMDPQYWDEPSKFKPERFLSQDGNVMVDEEHFIPFGLGKRRCIGEVLAKANLFLFFTSILYHFSLEMVDGSYPDTEPYDGITLSPKPFLVQFIPRTV</sequence>
<dbReference type="GO" id="GO:0005506">
    <property type="term" value="F:iron ion binding"/>
    <property type="evidence" value="ECO:0007669"/>
    <property type="project" value="InterPro"/>
</dbReference>
<evidence type="ECO:0000256" key="9">
    <source>
        <dbReference type="RuleBase" id="RU000461"/>
    </source>
</evidence>
<dbReference type="Pfam" id="PF00067">
    <property type="entry name" value="p450"/>
    <property type="match status" value="1"/>
</dbReference>
<dbReference type="InterPro" id="IPR002401">
    <property type="entry name" value="Cyt_P450_E_grp-I"/>
</dbReference>
<keyword evidence="10" id="KW-0732">Signal</keyword>
<evidence type="ECO:0000313" key="11">
    <source>
        <dbReference type="EMBL" id="KAF7271346.1"/>
    </source>
</evidence>
<comment type="cofactor">
    <cofactor evidence="1 8">
        <name>heme</name>
        <dbReference type="ChEBI" id="CHEBI:30413"/>
    </cofactor>
</comment>
<dbReference type="PRINTS" id="PR00463">
    <property type="entry name" value="EP450I"/>
</dbReference>
<keyword evidence="4 8" id="KW-0479">Metal-binding</keyword>
<name>A0A834M455_RHYFE</name>
<evidence type="ECO:0000256" key="1">
    <source>
        <dbReference type="ARBA" id="ARBA00001971"/>
    </source>
</evidence>
<evidence type="ECO:0000256" key="6">
    <source>
        <dbReference type="ARBA" id="ARBA00023004"/>
    </source>
</evidence>
<dbReference type="PANTHER" id="PTHR24300">
    <property type="entry name" value="CYTOCHROME P450 508A4-RELATED"/>
    <property type="match status" value="1"/>
</dbReference>
<dbReference type="SUPFAM" id="SSF48264">
    <property type="entry name" value="Cytochrome P450"/>
    <property type="match status" value="1"/>
</dbReference>
<keyword evidence="7 9" id="KW-0503">Monooxygenase</keyword>
<keyword evidence="5 9" id="KW-0560">Oxidoreductase</keyword>
<evidence type="ECO:0000256" key="8">
    <source>
        <dbReference type="PIRSR" id="PIRSR602401-1"/>
    </source>
</evidence>
<dbReference type="GO" id="GO:0008395">
    <property type="term" value="F:steroid hydroxylase activity"/>
    <property type="evidence" value="ECO:0007669"/>
    <property type="project" value="TreeGrafter"/>
</dbReference>
<dbReference type="GO" id="GO:0005737">
    <property type="term" value="C:cytoplasm"/>
    <property type="evidence" value="ECO:0007669"/>
    <property type="project" value="TreeGrafter"/>
</dbReference>
<dbReference type="PRINTS" id="PR00385">
    <property type="entry name" value="P450"/>
</dbReference>
<dbReference type="EMBL" id="JAACXV010013974">
    <property type="protein sequence ID" value="KAF7271346.1"/>
    <property type="molecule type" value="Genomic_DNA"/>
</dbReference>
<dbReference type="InterPro" id="IPR001128">
    <property type="entry name" value="Cyt_P450"/>
</dbReference>
<dbReference type="AlphaFoldDB" id="A0A834M455"/>
<gene>
    <name evidence="11" type="ORF">GWI33_015773</name>
</gene>
<dbReference type="GO" id="GO:0006805">
    <property type="term" value="P:xenobiotic metabolic process"/>
    <property type="evidence" value="ECO:0007669"/>
    <property type="project" value="TreeGrafter"/>
</dbReference>
<reference evidence="11" key="1">
    <citation type="submission" date="2020-08" db="EMBL/GenBank/DDBJ databases">
        <title>Genome sequencing and assembly of the red palm weevil Rhynchophorus ferrugineus.</title>
        <authorList>
            <person name="Dias G.B."/>
            <person name="Bergman C.M."/>
            <person name="Manee M."/>
        </authorList>
    </citation>
    <scope>NUCLEOTIDE SEQUENCE</scope>
    <source>
        <strain evidence="11">AA-2017</strain>
        <tissue evidence="11">Whole larva</tissue>
    </source>
</reference>
<evidence type="ECO:0000256" key="4">
    <source>
        <dbReference type="ARBA" id="ARBA00022723"/>
    </source>
</evidence>
<dbReference type="InterPro" id="IPR036396">
    <property type="entry name" value="Cyt_P450_sf"/>
</dbReference>
<feature type="signal peptide" evidence="10">
    <location>
        <begin position="1"/>
        <end position="21"/>
    </location>
</feature>
<dbReference type="PROSITE" id="PS00086">
    <property type="entry name" value="CYTOCHROME_P450"/>
    <property type="match status" value="1"/>
</dbReference>